<keyword evidence="7" id="KW-1185">Reference proteome</keyword>
<evidence type="ECO:0000256" key="2">
    <source>
        <dbReference type="ARBA" id="ARBA00017589"/>
    </source>
</evidence>
<sequence length="457" mass="52661">MARCTSAPVFERPQEEVIEKEMGIFEYLEREVLERERCVTYKEVAAKVDYYYIEVAKAVKKFYEEHKNRPGLTAIFNVSGIKWHETEADFEARKRVDPEAIRESTIRNMLATAEEFEQFKEEVDEVRQQMVYSLQFAKKFQDVESLLKEDEKLMAAEEDIERWFQRCWWRRGDPQTCRQEMLNSGAVDMYHKVTKEPGKPLSRGPLPNPNKPAKKQEKIEPKADKKINALFSKACAKEKVEEPDKNKHVKKSPMKPVTQAEKEEILKTSPLFKKTARKAKIDDLEVEVEEMQIENKRPPKRGKRIDFDMSQDIFSTGDSPSPKKMDDEEDFNKPSTKKTKSKAKKAAAKRDIFEAKPNEETKEEPKASTSKAEEEDKGPKVVKSKEIGHDTYMDEDGFIVTKQKTVTVEREIMDDPIPQKTQVKRGTTPTTEGAPPAKKKAPKGQAKISSFFGAPKK</sequence>
<feature type="compositionally biased region" description="Basic residues" evidence="5">
    <location>
        <begin position="335"/>
        <end position="347"/>
    </location>
</feature>
<evidence type="ECO:0000256" key="4">
    <source>
        <dbReference type="ARBA" id="ARBA00023242"/>
    </source>
</evidence>
<evidence type="ECO:0000313" key="7">
    <source>
        <dbReference type="Proteomes" id="UP000298663"/>
    </source>
</evidence>
<accession>A0A4U5MSP5</accession>
<evidence type="ECO:0000256" key="3">
    <source>
        <dbReference type="ARBA" id="ARBA00022705"/>
    </source>
</evidence>
<dbReference type="GO" id="GO:0006297">
    <property type="term" value="P:nucleotide-excision repair, DNA gap filling"/>
    <property type="evidence" value="ECO:0007669"/>
    <property type="project" value="TreeGrafter"/>
</dbReference>
<comment type="subcellular location">
    <subcellularLocation>
        <location evidence="1">Nucleus</location>
    </subcellularLocation>
</comment>
<name>A0A4U5MSP5_STECR</name>
<dbReference type="Pfam" id="PF09507">
    <property type="entry name" value="CDC27"/>
    <property type="match status" value="1"/>
</dbReference>
<dbReference type="EMBL" id="AZBU02000006">
    <property type="protein sequence ID" value="TKR72757.1"/>
    <property type="molecule type" value="Genomic_DNA"/>
</dbReference>
<feature type="region of interest" description="Disordered" evidence="5">
    <location>
        <begin position="287"/>
        <end position="389"/>
    </location>
</feature>
<reference evidence="6 7" key="1">
    <citation type="journal article" date="2015" name="Genome Biol.">
        <title>Comparative genomics of Steinernema reveals deeply conserved gene regulatory networks.</title>
        <authorList>
            <person name="Dillman A.R."/>
            <person name="Macchietto M."/>
            <person name="Porter C.F."/>
            <person name="Rogers A."/>
            <person name="Williams B."/>
            <person name="Antoshechkin I."/>
            <person name="Lee M.M."/>
            <person name="Goodwin Z."/>
            <person name="Lu X."/>
            <person name="Lewis E.E."/>
            <person name="Goodrich-Blair H."/>
            <person name="Stock S.P."/>
            <person name="Adams B.J."/>
            <person name="Sternberg P.W."/>
            <person name="Mortazavi A."/>
        </authorList>
    </citation>
    <scope>NUCLEOTIDE SEQUENCE [LARGE SCALE GENOMIC DNA]</scope>
    <source>
        <strain evidence="6 7">ALL</strain>
    </source>
</reference>
<keyword evidence="4" id="KW-0539">Nucleus</keyword>
<dbReference type="AlphaFoldDB" id="A0A4U5MSP5"/>
<gene>
    <name evidence="6" type="ORF">L596_020162</name>
</gene>
<dbReference type="GO" id="GO:0006271">
    <property type="term" value="P:DNA strand elongation involved in DNA replication"/>
    <property type="evidence" value="ECO:0007669"/>
    <property type="project" value="TreeGrafter"/>
</dbReference>
<dbReference type="GO" id="GO:0043625">
    <property type="term" value="C:delta DNA polymerase complex"/>
    <property type="evidence" value="ECO:0007669"/>
    <property type="project" value="InterPro"/>
</dbReference>
<proteinExistence type="predicted"/>
<feature type="region of interest" description="Disordered" evidence="5">
    <location>
        <begin position="409"/>
        <end position="457"/>
    </location>
</feature>
<dbReference type="GO" id="GO:0003887">
    <property type="term" value="F:DNA-directed DNA polymerase activity"/>
    <property type="evidence" value="ECO:0007669"/>
    <property type="project" value="TreeGrafter"/>
</dbReference>
<evidence type="ECO:0000256" key="5">
    <source>
        <dbReference type="SAM" id="MobiDB-lite"/>
    </source>
</evidence>
<reference evidence="6 7" key="2">
    <citation type="journal article" date="2019" name="G3 (Bethesda)">
        <title>Hybrid Assembly of the Genome of the Entomopathogenic Nematode Steinernema carpocapsae Identifies the X-Chromosome.</title>
        <authorList>
            <person name="Serra L."/>
            <person name="Macchietto M."/>
            <person name="Macias-Munoz A."/>
            <person name="McGill C.J."/>
            <person name="Rodriguez I.M."/>
            <person name="Rodriguez B."/>
            <person name="Murad R."/>
            <person name="Mortazavi A."/>
        </authorList>
    </citation>
    <scope>NUCLEOTIDE SEQUENCE [LARGE SCALE GENOMIC DNA]</scope>
    <source>
        <strain evidence="6 7">ALL</strain>
    </source>
</reference>
<dbReference type="InterPro" id="IPR019038">
    <property type="entry name" value="POLD3"/>
</dbReference>
<dbReference type="GO" id="GO:1904161">
    <property type="term" value="P:DNA synthesis involved in UV-damage excision repair"/>
    <property type="evidence" value="ECO:0007669"/>
    <property type="project" value="TreeGrafter"/>
</dbReference>
<dbReference type="PANTHER" id="PTHR17598:SF13">
    <property type="entry name" value="DNA POLYMERASE DELTA SUBUNIT 3"/>
    <property type="match status" value="1"/>
</dbReference>
<protein>
    <recommendedName>
        <fullName evidence="2">DNA polymerase delta subunit 3</fullName>
    </recommendedName>
</protein>
<dbReference type="Proteomes" id="UP000298663">
    <property type="component" value="Unassembled WGS sequence"/>
</dbReference>
<dbReference type="Gene3D" id="3.90.1030.20">
    <property type="entry name" value="DNA polymerase delta, p66 (Cdc27) subunit, wHTH domain"/>
    <property type="match status" value="1"/>
</dbReference>
<dbReference type="OrthoDB" id="10500202at2759"/>
<feature type="compositionally biased region" description="Low complexity" evidence="5">
    <location>
        <begin position="426"/>
        <end position="436"/>
    </location>
</feature>
<dbReference type="STRING" id="34508.A0A4U5MSP5"/>
<comment type="caution">
    <text evidence="6">The sequence shown here is derived from an EMBL/GenBank/DDBJ whole genome shotgun (WGS) entry which is preliminary data.</text>
</comment>
<evidence type="ECO:0000256" key="1">
    <source>
        <dbReference type="ARBA" id="ARBA00004123"/>
    </source>
</evidence>
<feature type="compositionally biased region" description="Basic and acidic residues" evidence="5">
    <location>
        <begin position="348"/>
        <end position="389"/>
    </location>
</feature>
<dbReference type="InterPro" id="IPR041913">
    <property type="entry name" value="POLD3_sf"/>
</dbReference>
<organism evidence="6 7">
    <name type="scientific">Steinernema carpocapsae</name>
    <name type="common">Entomopathogenic nematode</name>
    <dbReference type="NCBI Taxonomy" id="34508"/>
    <lineage>
        <taxon>Eukaryota</taxon>
        <taxon>Metazoa</taxon>
        <taxon>Ecdysozoa</taxon>
        <taxon>Nematoda</taxon>
        <taxon>Chromadorea</taxon>
        <taxon>Rhabditida</taxon>
        <taxon>Tylenchina</taxon>
        <taxon>Panagrolaimomorpha</taxon>
        <taxon>Strongyloidoidea</taxon>
        <taxon>Steinernematidae</taxon>
        <taxon>Steinernema</taxon>
    </lineage>
</organism>
<feature type="region of interest" description="Disordered" evidence="5">
    <location>
        <begin position="238"/>
        <end position="263"/>
    </location>
</feature>
<keyword evidence="3" id="KW-0235">DNA replication</keyword>
<dbReference type="PANTHER" id="PTHR17598">
    <property type="entry name" value="DNA POLYMERASE DELTA SUBUNIT 3"/>
    <property type="match status" value="1"/>
</dbReference>
<evidence type="ECO:0000313" key="6">
    <source>
        <dbReference type="EMBL" id="TKR72757.1"/>
    </source>
</evidence>
<feature type="region of interest" description="Disordered" evidence="5">
    <location>
        <begin position="195"/>
        <end position="219"/>
    </location>
</feature>